<protein>
    <submittedName>
        <fullName evidence="3">Cytochrome P450</fullName>
    </submittedName>
</protein>
<evidence type="ECO:0000256" key="2">
    <source>
        <dbReference type="PIRSR" id="PIRSR602401-1"/>
    </source>
</evidence>
<keyword evidence="2" id="KW-0479">Metal-binding</keyword>
<accession>A0A401GTA2</accession>
<comment type="cofactor">
    <cofactor evidence="2">
        <name>heme</name>
        <dbReference type="ChEBI" id="CHEBI:30413"/>
    </cofactor>
</comment>
<reference evidence="3 4" key="1">
    <citation type="journal article" date="2018" name="Sci. Rep.">
        <title>Genome sequence of the cauliflower mushroom Sparassis crispa (Hanabiratake) and its association with beneficial usage.</title>
        <authorList>
            <person name="Kiyama R."/>
            <person name="Furutani Y."/>
            <person name="Kawaguchi K."/>
            <person name="Nakanishi T."/>
        </authorList>
    </citation>
    <scope>NUCLEOTIDE SEQUENCE [LARGE SCALE GENOMIC DNA]</scope>
</reference>
<dbReference type="PRINTS" id="PR00385">
    <property type="entry name" value="P450"/>
</dbReference>
<keyword evidence="2" id="KW-0349">Heme</keyword>
<sequence length="481" mass="55141">MFAVYLVLLRFAYLLFYRFWNTPLADIPGPRFAAATGLWVMYKEFTRQRRKWIHDLHLRYGPVVRIGPEEVSFATWDSLKEIYVSGGSGYDKTSFYRLFDNFDTQCMFSTLEKTSHGETKKKFSDRYNKMFIMQPHIAEGIREHAEEFIMKCTEKPGAAVDIYVYLHCYALDCITHHVFDPHGLHSLTSPSDVVAMKELSYYDALKTSYFNYYFPELYFVVTRVLKLFSISFYDRSSGVITSYIKKMVGRTDVSSYTVLEKLQEQKEPLPNVYIASECMDHTVAGIDTTGDALCFLLYQLSLPSSSAIQEKLHAELSQSSSEPVDNLVYLDAVVKEGLRCFTPIPMSLPRLVPKGGTTIEGFRLPENTIVSCQAYTLHRLDTKVFPNPEEFRPERWLDAEGAIDRNQLFFAFAAGGRGCIGKHLALLEMKVLLKEVYSTYWTRVAPEMTGSMEMNDQIMSTRPKDQICLLTFENSGCNCCK</sequence>
<evidence type="ECO:0000313" key="3">
    <source>
        <dbReference type="EMBL" id="GBE85445.1"/>
    </source>
</evidence>
<dbReference type="InterPro" id="IPR050121">
    <property type="entry name" value="Cytochrome_P450_monoxygenase"/>
</dbReference>
<dbReference type="Proteomes" id="UP000287166">
    <property type="component" value="Unassembled WGS sequence"/>
</dbReference>
<dbReference type="GO" id="GO:0020037">
    <property type="term" value="F:heme binding"/>
    <property type="evidence" value="ECO:0007669"/>
    <property type="project" value="InterPro"/>
</dbReference>
<dbReference type="GeneID" id="38782362"/>
<evidence type="ECO:0000256" key="1">
    <source>
        <dbReference type="ARBA" id="ARBA00005179"/>
    </source>
</evidence>
<gene>
    <name evidence="3" type="ORF">SCP_0706320</name>
</gene>
<dbReference type="PRINTS" id="PR00463">
    <property type="entry name" value="EP450I"/>
</dbReference>
<keyword evidence="4" id="KW-1185">Reference proteome</keyword>
<dbReference type="InterPro" id="IPR001128">
    <property type="entry name" value="Cyt_P450"/>
</dbReference>
<keyword evidence="2" id="KW-0408">Iron</keyword>
<dbReference type="CDD" id="cd11059">
    <property type="entry name" value="CYP_fungal"/>
    <property type="match status" value="1"/>
</dbReference>
<dbReference type="STRING" id="139825.A0A401GTA2"/>
<dbReference type="PANTHER" id="PTHR24305">
    <property type="entry name" value="CYTOCHROME P450"/>
    <property type="match status" value="1"/>
</dbReference>
<dbReference type="GO" id="GO:0005506">
    <property type="term" value="F:iron ion binding"/>
    <property type="evidence" value="ECO:0007669"/>
    <property type="project" value="InterPro"/>
</dbReference>
<dbReference type="PANTHER" id="PTHR24305:SF164">
    <property type="entry name" value="P450, PUTATIVE (EUROFUNG)-RELATED"/>
    <property type="match status" value="1"/>
</dbReference>
<dbReference type="InParanoid" id="A0A401GTA2"/>
<dbReference type="OrthoDB" id="1470350at2759"/>
<dbReference type="GO" id="GO:0004497">
    <property type="term" value="F:monooxygenase activity"/>
    <property type="evidence" value="ECO:0007669"/>
    <property type="project" value="InterPro"/>
</dbReference>
<dbReference type="AlphaFoldDB" id="A0A401GTA2"/>
<comment type="caution">
    <text evidence="3">The sequence shown here is derived from an EMBL/GenBank/DDBJ whole genome shotgun (WGS) entry which is preliminary data.</text>
</comment>
<dbReference type="SUPFAM" id="SSF48264">
    <property type="entry name" value="Cytochrome P450"/>
    <property type="match status" value="1"/>
</dbReference>
<dbReference type="Gene3D" id="1.10.630.10">
    <property type="entry name" value="Cytochrome P450"/>
    <property type="match status" value="1"/>
</dbReference>
<dbReference type="GO" id="GO:0016705">
    <property type="term" value="F:oxidoreductase activity, acting on paired donors, with incorporation or reduction of molecular oxygen"/>
    <property type="evidence" value="ECO:0007669"/>
    <property type="project" value="InterPro"/>
</dbReference>
<dbReference type="InterPro" id="IPR002401">
    <property type="entry name" value="Cyt_P450_E_grp-I"/>
</dbReference>
<dbReference type="InterPro" id="IPR036396">
    <property type="entry name" value="Cyt_P450_sf"/>
</dbReference>
<name>A0A401GTA2_9APHY</name>
<feature type="binding site" description="axial binding residue" evidence="2">
    <location>
        <position position="419"/>
    </location>
    <ligand>
        <name>heme</name>
        <dbReference type="ChEBI" id="CHEBI:30413"/>
    </ligand>
    <ligandPart>
        <name>Fe</name>
        <dbReference type="ChEBI" id="CHEBI:18248"/>
    </ligandPart>
</feature>
<dbReference type="EMBL" id="BFAD01000007">
    <property type="protein sequence ID" value="GBE85445.1"/>
    <property type="molecule type" value="Genomic_DNA"/>
</dbReference>
<evidence type="ECO:0000313" key="4">
    <source>
        <dbReference type="Proteomes" id="UP000287166"/>
    </source>
</evidence>
<dbReference type="RefSeq" id="XP_027616358.1">
    <property type="nucleotide sequence ID" value="XM_027760557.1"/>
</dbReference>
<comment type="pathway">
    <text evidence="1">Secondary metabolite biosynthesis.</text>
</comment>
<dbReference type="Pfam" id="PF00067">
    <property type="entry name" value="p450"/>
    <property type="match status" value="1"/>
</dbReference>
<proteinExistence type="predicted"/>
<organism evidence="3 4">
    <name type="scientific">Sparassis crispa</name>
    <dbReference type="NCBI Taxonomy" id="139825"/>
    <lineage>
        <taxon>Eukaryota</taxon>
        <taxon>Fungi</taxon>
        <taxon>Dikarya</taxon>
        <taxon>Basidiomycota</taxon>
        <taxon>Agaricomycotina</taxon>
        <taxon>Agaricomycetes</taxon>
        <taxon>Polyporales</taxon>
        <taxon>Sparassidaceae</taxon>
        <taxon>Sparassis</taxon>
    </lineage>
</organism>